<accession>A0A2C6LDH5</accession>
<feature type="compositionally biased region" description="Polar residues" evidence="4">
    <location>
        <begin position="204"/>
        <end position="219"/>
    </location>
</feature>
<dbReference type="GeneID" id="94424652"/>
<evidence type="ECO:0000313" key="6">
    <source>
        <dbReference type="Proteomes" id="UP000221165"/>
    </source>
</evidence>
<dbReference type="InterPro" id="IPR000814">
    <property type="entry name" value="TBP"/>
</dbReference>
<evidence type="ECO:0000313" key="5">
    <source>
        <dbReference type="EMBL" id="PHJ24913.1"/>
    </source>
</evidence>
<name>A0A2C6LDH5_9APIC</name>
<dbReference type="InterPro" id="IPR012295">
    <property type="entry name" value="TBP_dom_sf"/>
</dbReference>
<dbReference type="PRINTS" id="PR00686">
    <property type="entry name" value="TIFACTORIID"/>
</dbReference>
<dbReference type="SUPFAM" id="SSF55945">
    <property type="entry name" value="TATA-box binding protein-like"/>
    <property type="match status" value="2"/>
</dbReference>
<feature type="compositionally biased region" description="Acidic residues" evidence="4">
    <location>
        <begin position="187"/>
        <end position="201"/>
    </location>
</feature>
<dbReference type="VEuPathDB" id="ToxoDB:CSUI_001235"/>
<evidence type="ECO:0000256" key="4">
    <source>
        <dbReference type="SAM" id="MobiDB-lite"/>
    </source>
</evidence>
<dbReference type="AlphaFoldDB" id="A0A2C6LDH5"/>
<feature type="compositionally biased region" description="Polar residues" evidence="4">
    <location>
        <begin position="237"/>
        <end position="258"/>
    </location>
</feature>
<feature type="region of interest" description="Disordered" evidence="4">
    <location>
        <begin position="182"/>
        <end position="274"/>
    </location>
</feature>
<feature type="compositionally biased region" description="Low complexity" evidence="4">
    <location>
        <begin position="259"/>
        <end position="272"/>
    </location>
</feature>
<dbReference type="GO" id="GO:0006352">
    <property type="term" value="P:DNA-templated transcription initiation"/>
    <property type="evidence" value="ECO:0007669"/>
    <property type="project" value="InterPro"/>
</dbReference>
<comment type="similarity">
    <text evidence="1">Belongs to the TBP family.</text>
</comment>
<dbReference type="Proteomes" id="UP000221165">
    <property type="component" value="Unassembled WGS sequence"/>
</dbReference>
<dbReference type="Gene3D" id="3.30.310.10">
    <property type="entry name" value="TATA-Binding Protein"/>
    <property type="match status" value="2"/>
</dbReference>
<evidence type="ECO:0000256" key="3">
    <source>
        <dbReference type="ARBA" id="ARBA00023163"/>
    </source>
</evidence>
<gene>
    <name evidence="5" type="ORF">CSUI_001235</name>
</gene>
<dbReference type="GO" id="GO:0003677">
    <property type="term" value="F:DNA binding"/>
    <property type="evidence" value="ECO:0007669"/>
    <property type="project" value="UniProtKB-KW"/>
</dbReference>
<protein>
    <submittedName>
        <fullName evidence="5">Tata-box binding protein tbp1</fullName>
    </submittedName>
</protein>
<dbReference type="OrthoDB" id="2127950at2759"/>
<evidence type="ECO:0000256" key="2">
    <source>
        <dbReference type="ARBA" id="ARBA00023125"/>
    </source>
</evidence>
<reference evidence="5 6" key="1">
    <citation type="journal article" date="2017" name="Int. J. Parasitol.">
        <title>The genome of the protozoan parasite Cystoisospora suis and a reverse vaccinology approach to identify vaccine candidates.</title>
        <authorList>
            <person name="Palmieri N."/>
            <person name="Shrestha A."/>
            <person name="Ruttkowski B."/>
            <person name="Beck T."/>
            <person name="Vogl C."/>
            <person name="Tomley F."/>
            <person name="Blake D.P."/>
            <person name="Joachim A."/>
        </authorList>
    </citation>
    <scope>NUCLEOTIDE SEQUENCE [LARGE SCALE GENOMIC DNA]</scope>
    <source>
        <strain evidence="5 6">Wien I</strain>
    </source>
</reference>
<organism evidence="5 6">
    <name type="scientific">Cystoisospora suis</name>
    <dbReference type="NCBI Taxonomy" id="483139"/>
    <lineage>
        <taxon>Eukaryota</taxon>
        <taxon>Sar</taxon>
        <taxon>Alveolata</taxon>
        <taxon>Apicomplexa</taxon>
        <taxon>Conoidasida</taxon>
        <taxon>Coccidia</taxon>
        <taxon>Eucoccidiorida</taxon>
        <taxon>Eimeriorina</taxon>
        <taxon>Sarcocystidae</taxon>
        <taxon>Cystoisospora</taxon>
    </lineage>
</organism>
<dbReference type="PANTHER" id="PTHR10126">
    <property type="entry name" value="TATA-BOX BINDING PROTEIN"/>
    <property type="match status" value="1"/>
</dbReference>
<keyword evidence="2" id="KW-0238">DNA-binding</keyword>
<keyword evidence="3" id="KW-0804">Transcription</keyword>
<keyword evidence="6" id="KW-1185">Reference proteome</keyword>
<comment type="caution">
    <text evidence="5">The sequence shown here is derived from an EMBL/GenBank/DDBJ whole genome shotgun (WGS) entry which is preliminary data.</text>
</comment>
<dbReference type="Pfam" id="PF00352">
    <property type="entry name" value="TBP"/>
    <property type="match status" value="3"/>
</dbReference>
<proteinExistence type="inferred from homology"/>
<sequence length="359" mass="40045">MIRMGDPDDEKMAFLEEKDNEEGGEEEQEEEVGVLFVHNVMACAQLNCQVNLDNACKVLGNSVFNPEEFHSVRVDVRCKQSKSVASINLFSNGKIMGTGASSVEELRRTMKKIAKRLKTHPLTKYPVRLTRFRVSNILGSYCYPSPLSLHLLSSQRNLHVDYEPERFPGARVKIIIPKKDTCRSSLDDEEEEEEEEEEEDTQDLKPTNTSFPSIPSLSSHARGGVEAGMNKKKKSKSLTGAWSSTSLLQQTNTNRTSMNGASSGVSNPSSSNIEDDESIRNLFCRKEEIVTLQIFSTGNVTLTGGRAVESMEYALQCIIPFLQQCQVINSTSSTSTSHNGHNSLNCKSLQFNRHPHTYL</sequence>
<dbReference type="EMBL" id="MIGC01000489">
    <property type="protein sequence ID" value="PHJ24913.1"/>
    <property type="molecule type" value="Genomic_DNA"/>
</dbReference>
<dbReference type="RefSeq" id="XP_067926585.1">
    <property type="nucleotide sequence ID" value="XM_068061441.1"/>
</dbReference>
<evidence type="ECO:0000256" key="1">
    <source>
        <dbReference type="ARBA" id="ARBA00005560"/>
    </source>
</evidence>